<sequence>MPPREKILPFSCGRSGLYIEGSVSPPISGVDIRVVTADNSGGASSAKGELVLETTNPNRMVSLLVGLYMMIFDYEIEASKISKLSPSSVDVVWGLGTRLSFKINWIKFLFLSEA</sequence>
<dbReference type="OrthoDB" id="10263633at2759"/>
<evidence type="ECO:0000313" key="1">
    <source>
        <dbReference type="EMBL" id="KAF9625718.1"/>
    </source>
</evidence>
<comment type="caution">
    <text evidence="1">The sequence shown here is derived from an EMBL/GenBank/DDBJ whole genome shotgun (WGS) entry which is preliminary data.</text>
</comment>
<protein>
    <submittedName>
        <fullName evidence="1">Uncharacterized protein</fullName>
    </submittedName>
</protein>
<gene>
    <name evidence="1" type="ORF">IFM89_026526</name>
</gene>
<dbReference type="EMBL" id="JADFTS010000001">
    <property type="protein sequence ID" value="KAF9625718.1"/>
    <property type="molecule type" value="Genomic_DNA"/>
</dbReference>
<evidence type="ECO:0000313" key="2">
    <source>
        <dbReference type="Proteomes" id="UP000631114"/>
    </source>
</evidence>
<dbReference type="Proteomes" id="UP000631114">
    <property type="component" value="Unassembled WGS sequence"/>
</dbReference>
<keyword evidence="2" id="KW-1185">Reference proteome</keyword>
<accession>A0A835MAP3</accession>
<reference evidence="1 2" key="1">
    <citation type="submission" date="2020-10" db="EMBL/GenBank/DDBJ databases">
        <title>The Coptis chinensis genome and diversification of protoberbering-type alkaloids.</title>
        <authorList>
            <person name="Wang B."/>
            <person name="Shu S."/>
            <person name="Song C."/>
            <person name="Liu Y."/>
        </authorList>
    </citation>
    <scope>NUCLEOTIDE SEQUENCE [LARGE SCALE GENOMIC DNA]</scope>
    <source>
        <strain evidence="1">HL-2020</strain>
        <tissue evidence="1">Leaf</tissue>
    </source>
</reference>
<name>A0A835MAP3_9MAGN</name>
<dbReference type="AlphaFoldDB" id="A0A835MAP3"/>
<proteinExistence type="predicted"/>
<organism evidence="1 2">
    <name type="scientific">Coptis chinensis</name>
    <dbReference type="NCBI Taxonomy" id="261450"/>
    <lineage>
        <taxon>Eukaryota</taxon>
        <taxon>Viridiplantae</taxon>
        <taxon>Streptophyta</taxon>
        <taxon>Embryophyta</taxon>
        <taxon>Tracheophyta</taxon>
        <taxon>Spermatophyta</taxon>
        <taxon>Magnoliopsida</taxon>
        <taxon>Ranunculales</taxon>
        <taxon>Ranunculaceae</taxon>
        <taxon>Coptidoideae</taxon>
        <taxon>Coptis</taxon>
    </lineage>
</organism>